<dbReference type="Gene3D" id="3.40.1160.10">
    <property type="entry name" value="Acetylglutamate kinase-like"/>
    <property type="match status" value="1"/>
</dbReference>
<dbReference type="GO" id="GO:0009088">
    <property type="term" value="P:threonine biosynthetic process"/>
    <property type="evidence" value="ECO:0007669"/>
    <property type="project" value="UniProtKB-UniPathway"/>
</dbReference>
<dbReference type="Gene3D" id="1.20.120.1320">
    <property type="entry name" value="Aspartokinase, catalytic domain"/>
    <property type="match status" value="1"/>
</dbReference>
<dbReference type="GO" id="GO:0009089">
    <property type="term" value="P:lysine biosynthetic process via diaminopimelate"/>
    <property type="evidence" value="ECO:0007669"/>
    <property type="project" value="UniProtKB-UniPathway"/>
</dbReference>
<dbReference type="InterPro" id="IPR036393">
    <property type="entry name" value="AceGlu_kinase-like_sf"/>
</dbReference>
<keyword evidence="5 8" id="KW-0418">Kinase</keyword>
<comment type="caution">
    <text evidence="11">The sequence shown here is derived from an EMBL/GenBank/DDBJ whole genome shotgun (WGS) entry which is preliminary data.</text>
</comment>
<evidence type="ECO:0000259" key="10">
    <source>
        <dbReference type="Pfam" id="PF00696"/>
    </source>
</evidence>
<dbReference type="SUPFAM" id="SSF55021">
    <property type="entry name" value="ACT-like"/>
    <property type="match status" value="1"/>
</dbReference>
<evidence type="ECO:0000313" key="11">
    <source>
        <dbReference type="EMBL" id="EAR13366.1"/>
    </source>
</evidence>
<keyword evidence="9" id="KW-0028">Amino-acid biosynthesis</keyword>
<accession>A4BWM5</accession>
<evidence type="ECO:0000256" key="2">
    <source>
        <dbReference type="ARBA" id="ARBA00010122"/>
    </source>
</evidence>
<evidence type="ECO:0000256" key="7">
    <source>
        <dbReference type="ARBA" id="ARBA00047872"/>
    </source>
</evidence>
<feature type="domain" description="Aspartate/glutamate/uridylate kinase" evidence="10">
    <location>
        <begin position="21"/>
        <end position="296"/>
    </location>
</feature>
<dbReference type="GO" id="GO:0004072">
    <property type="term" value="F:aspartate kinase activity"/>
    <property type="evidence" value="ECO:0007669"/>
    <property type="project" value="UniProtKB-EC"/>
</dbReference>
<dbReference type="UniPathway" id="UPA00050">
    <property type="reaction ID" value="UER00461"/>
</dbReference>
<dbReference type="InterPro" id="IPR001341">
    <property type="entry name" value="Asp_kinase"/>
</dbReference>
<evidence type="ECO:0000256" key="5">
    <source>
        <dbReference type="ARBA" id="ARBA00022777"/>
    </source>
</evidence>
<dbReference type="GO" id="GO:0005829">
    <property type="term" value="C:cytosol"/>
    <property type="evidence" value="ECO:0007669"/>
    <property type="project" value="TreeGrafter"/>
</dbReference>
<dbReference type="UniPathway" id="UPA00034">
    <property type="reaction ID" value="UER00015"/>
</dbReference>
<dbReference type="STRING" id="313594.PI23P_02692"/>
<dbReference type="EMBL" id="AAOG01000001">
    <property type="protein sequence ID" value="EAR13366.1"/>
    <property type="molecule type" value="Genomic_DNA"/>
</dbReference>
<dbReference type="NCBIfam" id="TIGR00657">
    <property type="entry name" value="asp_kinases"/>
    <property type="match status" value="1"/>
</dbReference>
<comment type="pathway">
    <text evidence="9">Amino-acid biosynthesis; L-threonine biosynthesis; L-threonine from L-aspartate: step 1/5.</text>
</comment>
<evidence type="ECO:0000256" key="9">
    <source>
        <dbReference type="RuleBase" id="RU004249"/>
    </source>
</evidence>
<dbReference type="eggNOG" id="COG0527">
    <property type="taxonomic scope" value="Bacteria"/>
</dbReference>
<keyword evidence="12" id="KW-1185">Reference proteome</keyword>
<evidence type="ECO:0000313" key="12">
    <source>
        <dbReference type="Proteomes" id="UP000003053"/>
    </source>
</evidence>
<comment type="pathway">
    <text evidence="1 9">Amino-acid biosynthesis; L-lysine biosynthesis via DAP pathway; (S)-tetrahydrodipicolinate from L-aspartate: step 1/4.</text>
</comment>
<evidence type="ECO:0000256" key="6">
    <source>
        <dbReference type="ARBA" id="ARBA00022840"/>
    </source>
</evidence>
<dbReference type="GO" id="GO:0009090">
    <property type="term" value="P:homoserine biosynthetic process"/>
    <property type="evidence" value="ECO:0007669"/>
    <property type="project" value="TreeGrafter"/>
</dbReference>
<reference evidence="11 12" key="1">
    <citation type="submission" date="2006-02" db="EMBL/GenBank/DDBJ databases">
        <authorList>
            <person name="Murray A."/>
            <person name="Staley J."/>
            <person name="Ferriera S."/>
            <person name="Johnson J."/>
            <person name="Kravitz S."/>
            <person name="Halpern A."/>
            <person name="Remington K."/>
            <person name="Beeson K."/>
            <person name="Tran B."/>
            <person name="Rogers Y.-H."/>
            <person name="Friedman R."/>
            <person name="Venter J.C."/>
        </authorList>
    </citation>
    <scope>NUCLEOTIDE SEQUENCE [LARGE SCALE GENOMIC DNA]</scope>
    <source>
        <strain evidence="11 12">23-P</strain>
    </source>
</reference>
<comment type="pathway">
    <text evidence="9">Amino-acid biosynthesis; L-methionine biosynthesis via de novo pathway; L-homoserine from L-aspartate: step 1/3.</text>
</comment>
<dbReference type="PANTHER" id="PTHR21499">
    <property type="entry name" value="ASPARTATE KINASE"/>
    <property type="match status" value="1"/>
</dbReference>
<proteinExistence type="inferred from homology"/>
<dbReference type="UniPathway" id="UPA00051">
    <property type="reaction ID" value="UER00462"/>
</dbReference>
<evidence type="ECO:0000256" key="1">
    <source>
        <dbReference type="ARBA" id="ARBA00004766"/>
    </source>
</evidence>
<gene>
    <name evidence="11" type="ORF">PI23P_02692</name>
</gene>
<comment type="catalytic activity">
    <reaction evidence="7 8">
        <text>L-aspartate + ATP = 4-phospho-L-aspartate + ADP</text>
        <dbReference type="Rhea" id="RHEA:23776"/>
        <dbReference type="ChEBI" id="CHEBI:29991"/>
        <dbReference type="ChEBI" id="CHEBI:30616"/>
        <dbReference type="ChEBI" id="CHEBI:57535"/>
        <dbReference type="ChEBI" id="CHEBI:456216"/>
        <dbReference type="EC" id="2.7.2.4"/>
    </reaction>
</comment>
<dbReference type="OrthoDB" id="9799110at2"/>
<dbReference type="HOGENOM" id="CLU_009116_6_0_10"/>
<organism evidence="11 12">
    <name type="scientific">Polaribacter irgensii 23-P</name>
    <dbReference type="NCBI Taxonomy" id="313594"/>
    <lineage>
        <taxon>Bacteria</taxon>
        <taxon>Pseudomonadati</taxon>
        <taxon>Bacteroidota</taxon>
        <taxon>Flavobacteriia</taxon>
        <taxon>Flavobacteriales</taxon>
        <taxon>Flavobacteriaceae</taxon>
    </lineage>
</organism>
<dbReference type="InterPro" id="IPR042199">
    <property type="entry name" value="AsparK_Bifunc_asparK/hSer_DH"/>
</dbReference>
<dbReference type="InterPro" id="IPR001048">
    <property type="entry name" value="Asp/Glu/Uridylate_kinase"/>
</dbReference>
<keyword evidence="6" id="KW-0067">ATP-binding</keyword>
<dbReference type="InterPro" id="IPR045865">
    <property type="entry name" value="ACT-like_dom_sf"/>
</dbReference>
<evidence type="ECO:0000256" key="3">
    <source>
        <dbReference type="ARBA" id="ARBA00022679"/>
    </source>
</evidence>
<evidence type="ECO:0000256" key="8">
    <source>
        <dbReference type="RuleBase" id="RU003448"/>
    </source>
</evidence>
<dbReference type="EC" id="2.7.2.4" evidence="8"/>
<dbReference type="PANTHER" id="PTHR21499:SF59">
    <property type="entry name" value="ASPARTOKINASE"/>
    <property type="match status" value="1"/>
</dbReference>
<dbReference type="GO" id="GO:0005524">
    <property type="term" value="F:ATP binding"/>
    <property type="evidence" value="ECO:0007669"/>
    <property type="project" value="UniProtKB-KW"/>
</dbReference>
<dbReference type="SUPFAM" id="SSF53633">
    <property type="entry name" value="Carbamate kinase-like"/>
    <property type="match status" value="1"/>
</dbReference>
<dbReference type="AlphaFoldDB" id="A4BWM5"/>
<sequence>MVCDSNEQRKFSKIYSRELKMKIFKFGGASIKDAAGVKNVITILQSEGIENTVVVISAMGKITNAFEAVIDAYYYKTDQLSEKLGFIEAFHKTIINDLFDKNDPIYKEIDILLGELSWFLARNTSQRYNYVYDQIICFGELLSTRIVSAYLTKIGIENNWFDVRNYIKTDSNYRDAKVDWALTQDIISKKLDASKLNITQGFIAANDTENTTTLGREGSDYTAGIFAYCLDAESVTIWKDVSGVLNADPRVFEETTLLEQISYEEAIEMAFYGASVIHPKTLQPLERNDIPLLVRSFINPKEMGTRVSKGVRLVPHIPCFIVKKDQILVSISALDFSFMVENNISYIFQKLHEYQLKVNVIQNSAISFSVCIDNKFKNFDAFHDALKKEFKIEVQQGVDLYTVRHFNENAVALIEAKGTSLLTQVNKETIQIVLETN</sequence>
<dbReference type="Pfam" id="PF00696">
    <property type="entry name" value="AA_kinase"/>
    <property type="match status" value="1"/>
</dbReference>
<keyword evidence="4" id="KW-0547">Nucleotide-binding</keyword>
<protein>
    <recommendedName>
        <fullName evidence="8">Aspartokinase</fullName>
        <ecNumber evidence="8">2.7.2.4</ecNumber>
    </recommendedName>
</protein>
<evidence type="ECO:0000256" key="4">
    <source>
        <dbReference type="ARBA" id="ARBA00022741"/>
    </source>
</evidence>
<name>A4BWM5_9FLAO</name>
<keyword evidence="3 8" id="KW-0808">Transferase</keyword>
<comment type="similarity">
    <text evidence="2 8">Belongs to the aspartokinase family.</text>
</comment>
<dbReference type="Proteomes" id="UP000003053">
    <property type="component" value="Unassembled WGS sequence"/>
</dbReference>